<comment type="caution">
    <text evidence="1">The sequence shown here is derived from an EMBL/GenBank/DDBJ whole genome shotgun (WGS) entry which is preliminary data.</text>
</comment>
<evidence type="ECO:0000313" key="1">
    <source>
        <dbReference type="EMBL" id="KAJ8044980.1"/>
    </source>
</evidence>
<keyword evidence="2" id="KW-1185">Reference proteome</keyword>
<reference evidence="1" key="1">
    <citation type="submission" date="2021-10" db="EMBL/GenBank/DDBJ databases">
        <title>Tropical sea cucumber genome reveals ecological adaptation and Cuvierian tubules defense mechanism.</title>
        <authorList>
            <person name="Chen T."/>
        </authorList>
    </citation>
    <scope>NUCLEOTIDE SEQUENCE</scope>
    <source>
        <strain evidence="1">Nanhai2018</strain>
        <tissue evidence="1">Muscle</tissue>
    </source>
</reference>
<evidence type="ECO:0000313" key="2">
    <source>
        <dbReference type="Proteomes" id="UP001152320"/>
    </source>
</evidence>
<dbReference type="Proteomes" id="UP001152320">
    <property type="component" value="Chromosome 3"/>
</dbReference>
<sequence length="77" mass="8543">MSSQFPCTDQAYTAASGFVLGSFPTAKGCQLQTPEFSYPNTYKMNKVCMLEEQARSPLPPISEKNYRTSLNVSRPCP</sequence>
<name>A0A9Q1CHE0_HOLLE</name>
<accession>A0A9Q1CHE0</accession>
<protein>
    <submittedName>
        <fullName evidence="1">Uncharacterized protein</fullName>
    </submittedName>
</protein>
<dbReference type="AlphaFoldDB" id="A0A9Q1CHE0"/>
<gene>
    <name evidence="1" type="ORF">HOLleu_07892</name>
</gene>
<organism evidence="1 2">
    <name type="scientific">Holothuria leucospilota</name>
    <name type="common">Black long sea cucumber</name>
    <name type="synonym">Mertensiothuria leucospilota</name>
    <dbReference type="NCBI Taxonomy" id="206669"/>
    <lineage>
        <taxon>Eukaryota</taxon>
        <taxon>Metazoa</taxon>
        <taxon>Echinodermata</taxon>
        <taxon>Eleutherozoa</taxon>
        <taxon>Echinozoa</taxon>
        <taxon>Holothuroidea</taxon>
        <taxon>Aspidochirotacea</taxon>
        <taxon>Aspidochirotida</taxon>
        <taxon>Holothuriidae</taxon>
        <taxon>Holothuria</taxon>
    </lineage>
</organism>
<dbReference type="EMBL" id="JAIZAY010000003">
    <property type="protein sequence ID" value="KAJ8044980.1"/>
    <property type="molecule type" value="Genomic_DNA"/>
</dbReference>
<proteinExistence type="predicted"/>